<dbReference type="PANTHER" id="PTHR25462:SF296">
    <property type="entry name" value="MEIOTIC P26, ISOFORM F"/>
    <property type="match status" value="1"/>
</dbReference>
<dbReference type="SUPFAM" id="SSF57845">
    <property type="entry name" value="B-box zinc-binding domain"/>
    <property type="match status" value="1"/>
</dbReference>
<dbReference type="InterPro" id="IPR047153">
    <property type="entry name" value="TRIM45/56/19-like"/>
</dbReference>
<dbReference type="Proteomes" id="UP000074247">
    <property type="component" value="Unassembled WGS sequence"/>
</dbReference>
<comment type="caution">
    <text evidence="4">The sequence shown here is derived from an EMBL/GenBank/DDBJ whole genome shotgun (WGS) entry which is preliminary data.</text>
</comment>
<proteinExistence type="predicted"/>
<keyword evidence="1" id="KW-0863">Zinc-finger</keyword>
<dbReference type="GO" id="GO:0008270">
    <property type="term" value="F:zinc ion binding"/>
    <property type="evidence" value="ECO:0007669"/>
    <property type="project" value="UniProtKB-KW"/>
</dbReference>
<dbReference type="PANTHER" id="PTHR25462">
    <property type="entry name" value="BONUS, ISOFORM C-RELATED"/>
    <property type="match status" value="1"/>
</dbReference>
<dbReference type="AlphaFoldDB" id="A0A139Y723"/>
<feature type="compositionally biased region" description="Acidic residues" evidence="2">
    <location>
        <begin position="692"/>
        <end position="704"/>
    </location>
</feature>
<feature type="region of interest" description="Disordered" evidence="2">
    <location>
        <begin position="1176"/>
        <end position="1247"/>
    </location>
</feature>
<evidence type="ECO:0000313" key="4">
    <source>
        <dbReference type="EMBL" id="KYF47057.1"/>
    </source>
</evidence>
<feature type="region of interest" description="Disordered" evidence="2">
    <location>
        <begin position="1"/>
        <end position="40"/>
    </location>
</feature>
<name>A0A139Y723_TOXGO</name>
<organism evidence="4 5">
    <name type="scientific">Toxoplasma gondii ARI</name>
    <dbReference type="NCBI Taxonomy" id="1074872"/>
    <lineage>
        <taxon>Eukaryota</taxon>
        <taxon>Sar</taxon>
        <taxon>Alveolata</taxon>
        <taxon>Apicomplexa</taxon>
        <taxon>Conoidasida</taxon>
        <taxon>Coccidia</taxon>
        <taxon>Eucoccidiorida</taxon>
        <taxon>Eimeriorina</taxon>
        <taxon>Sarcocystidae</taxon>
        <taxon>Toxoplasma</taxon>
    </lineage>
</organism>
<feature type="compositionally biased region" description="Basic and acidic residues" evidence="2">
    <location>
        <begin position="639"/>
        <end position="649"/>
    </location>
</feature>
<feature type="region of interest" description="Disordered" evidence="2">
    <location>
        <begin position="639"/>
        <end position="1026"/>
    </location>
</feature>
<dbReference type="Gene3D" id="3.30.160.60">
    <property type="entry name" value="Classic Zinc Finger"/>
    <property type="match status" value="1"/>
</dbReference>
<evidence type="ECO:0000256" key="2">
    <source>
        <dbReference type="SAM" id="MobiDB-lite"/>
    </source>
</evidence>
<dbReference type="GO" id="GO:0061630">
    <property type="term" value="F:ubiquitin protein ligase activity"/>
    <property type="evidence" value="ECO:0007669"/>
    <property type="project" value="TreeGrafter"/>
</dbReference>
<dbReference type="OrthoDB" id="332213at2759"/>
<feature type="compositionally biased region" description="Basic and acidic residues" evidence="2">
    <location>
        <begin position="989"/>
        <end position="1026"/>
    </location>
</feature>
<accession>A0A139Y723</accession>
<feature type="compositionally biased region" description="Basic and acidic residues" evidence="2">
    <location>
        <begin position="878"/>
        <end position="912"/>
    </location>
</feature>
<feature type="compositionally biased region" description="Basic and acidic residues" evidence="2">
    <location>
        <begin position="813"/>
        <end position="829"/>
    </location>
</feature>
<protein>
    <submittedName>
        <fullName evidence="4">B-box zinc finger domain-containing protein</fullName>
    </submittedName>
</protein>
<feature type="compositionally biased region" description="Acidic residues" evidence="2">
    <location>
        <begin position="650"/>
        <end position="662"/>
    </location>
</feature>
<feature type="compositionally biased region" description="Basic and acidic residues" evidence="2">
    <location>
        <begin position="739"/>
        <end position="753"/>
    </location>
</feature>
<feature type="domain" description="B box-type" evidence="3">
    <location>
        <begin position="100"/>
        <end position="144"/>
    </location>
</feature>
<keyword evidence="1" id="KW-0862">Zinc</keyword>
<evidence type="ECO:0000313" key="5">
    <source>
        <dbReference type="Proteomes" id="UP000074247"/>
    </source>
</evidence>
<dbReference type="VEuPathDB" id="ToxoDB:TGARI_271880"/>
<dbReference type="SMART" id="SM00336">
    <property type="entry name" value="BBOX"/>
    <property type="match status" value="2"/>
</dbReference>
<dbReference type="EMBL" id="AGQS02003709">
    <property type="protein sequence ID" value="KYF47057.1"/>
    <property type="molecule type" value="Genomic_DNA"/>
</dbReference>
<dbReference type="Pfam" id="PF00643">
    <property type="entry name" value="zf-B_box"/>
    <property type="match status" value="1"/>
</dbReference>
<keyword evidence="1" id="KW-0479">Metal-binding</keyword>
<feature type="compositionally biased region" description="Acidic residues" evidence="2">
    <location>
        <begin position="913"/>
        <end position="936"/>
    </location>
</feature>
<gene>
    <name evidence="4" type="ORF">TGARI_271880</name>
</gene>
<feature type="region of interest" description="Disordered" evidence="2">
    <location>
        <begin position="1049"/>
        <end position="1151"/>
    </location>
</feature>
<dbReference type="PROSITE" id="PS50119">
    <property type="entry name" value="ZF_BBOX"/>
    <property type="match status" value="1"/>
</dbReference>
<feature type="compositionally biased region" description="Basic and acidic residues" evidence="2">
    <location>
        <begin position="22"/>
        <end position="36"/>
    </location>
</feature>
<dbReference type="InterPro" id="IPR000315">
    <property type="entry name" value="Znf_B-box"/>
</dbReference>
<dbReference type="CDD" id="cd19757">
    <property type="entry name" value="Bbox1"/>
    <property type="match status" value="1"/>
</dbReference>
<feature type="compositionally biased region" description="Basic and acidic residues" evidence="2">
    <location>
        <begin position="1058"/>
        <end position="1071"/>
    </location>
</feature>
<evidence type="ECO:0000259" key="3">
    <source>
        <dbReference type="PROSITE" id="PS50119"/>
    </source>
</evidence>
<feature type="compositionally biased region" description="Low complexity" evidence="2">
    <location>
        <begin position="1083"/>
        <end position="1114"/>
    </location>
</feature>
<feature type="compositionally biased region" description="Low complexity" evidence="2">
    <location>
        <begin position="663"/>
        <end position="677"/>
    </location>
</feature>
<reference evidence="4 5" key="1">
    <citation type="journal article" date="2016" name="Nat. Commun.">
        <title>Local admixture of amplified and diversified secreted pathogenesis determinants shapes mosaic Toxoplasma gondii genomes.</title>
        <authorList>
            <person name="Lorenzi H."/>
            <person name="Khan A."/>
            <person name="Behnke M.S."/>
            <person name="Namasivayam S."/>
            <person name="Swapna L.S."/>
            <person name="Hadjithomas M."/>
            <person name="Karamycheva S."/>
            <person name="Pinney D."/>
            <person name="Brunk B.P."/>
            <person name="Ajioka J.W."/>
            <person name="Ajzenberg D."/>
            <person name="Boothroyd J.C."/>
            <person name="Boyle J.P."/>
            <person name="Darde M.L."/>
            <person name="Diaz-Miranda M.A."/>
            <person name="Dubey J.P."/>
            <person name="Fritz H.M."/>
            <person name="Gennari S.M."/>
            <person name="Gregory B.D."/>
            <person name="Kim K."/>
            <person name="Saeij J.P."/>
            <person name="Su C."/>
            <person name="White M.W."/>
            <person name="Zhu X.Q."/>
            <person name="Howe D.K."/>
            <person name="Rosenthal B.M."/>
            <person name="Grigg M.E."/>
            <person name="Parkinson J."/>
            <person name="Liu L."/>
            <person name="Kissinger J.C."/>
            <person name="Roos D.S."/>
            <person name="Sibley L.D."/>
        </authorList>
    </citation>
    <scope>NUCLEOTIDE SEQUENCE [LARGE SCALE GENOMIC DNA]</scope>
    <source>
        <strain evidence="4 5">ARI</strain>
    </source>
</reference>
<evidence type="ECO:0000256" key="1">
    <source>
        <dbReference type="PROSITE-ProRule" id="PRU00024"/>
    </source>
</evidence>
<sequence length="1247" mass="138892">MPPFAPKAPSFPLAAESNRLPPSERRGLAEQRDVDGRQLPANAVEPVHPLTVRPCSHVPRRKGREMEPRHEVRGIVWSSEREELPTLLLPAPRPSASPCTENRACMSCWGRIGTLYCSECSKFLCGICALKLHASGPNQQHVINTASKAGVFELDAPKVEEVEEEEVASTVDDFDLAFDEDVLETIKETTTACSRHPEEGLTLACATCRYLPLCVKCAGAPLHQKHQIISVREAVPIARDMLNQDYSRLAHQLAQLQHVMSKLRSAKRKAADLAEVHQHKIDDAFKGLYKTIDLRVEGVNHQIRQLQQQGTQRLRFVNMQCETLRRYLVAKGHQATLLSELGKRNEAAALNAYVKLKPTFDALEGRADHLEDMQAKLNIPFWKMTPTHTDELLKEAQTAIFGASEHVTELCHDLTALVEEFRGGHFPLQGWPADFVGDAEDEEIMEKVFQKDKRDAPVVYKDGRVPYRDYFLEKEPSQCQAFVRKDTLHAEWAIRMVTLRGHYLCVHTTAEASSPLESAIILSSQVVCRSFSDPEVTAVGVLARREYPFGVEVVEMDASGKTLEGYLLLAAESHELVSEWIALLSKKCIQRATGLPTLPCVPPSLALADLPDAVPTADMRYGAYHRSMAAGVPVRGVLKDEPVAEREPSEESSEETGSDEELSFLSSSEFTESSTSSASTQRGRRWPRSTPDGEEDDEDSDEREAEVSSPRRARPTLPAPPTPPSARSLPQSSSETEEESHLVRPSQVKERNAWMRRPQAKLPEDEKKVKRLSVRDAAAFFERGAGRKASPTGSSKVSPNKKESPKKKLSPKRAHEGDSASLRESDADGGRGSAVGKRGEEKAEIMENAAPRFAHFSAAHRRTPPVLSATREGSTEVQRSRDREFAKEKNDQRPRTEEKNLKHRANTDGQKEEENEDEEEEEEEENEDEEEYDEEERLEKRRMGEETFAVLAPRPEATHLRDVSAATSVRTQASDREIPSFLPSLQRRNASEARHLRAPHEEATRANTGRREEREERRRRREAEDLSRQLVLREDDAWFSADSELVTAVPGKAIPARMAERPTDSGRRLGWKESASTTRRLGASSPFSKSSLPPASASASSSSFPSSLSQAKSSPRTRTFLHMHGAVAASVRGPESRQRRRPAPKMPAAPMMIRLPPASALPKFVHARSVAFTTETFFSPRVVEGAAGEESDGEGEEDREEEEEGDREEEEDREEDETLSAIQSSVVRGRGTAVATAKETTRVRDGP</sequence>
<dbReference type="CDD" id="cd19756">
    <property type="entry name" value="Bbox2"/>
    <property type="match status" value="1"/>
</dbReference>
<feature type="compositionally biased region" description="Acidic residues" evidence="2">
    <location>
        <begin position="1187"/>
        <end position="1218"/>
    </location>
</feature>